<comment type="caution">
    <text evidence="1">The sequence shown here is derived from an EMBL/GenBank/DDBJ whole genome shotgun (WGS) entry which is preliminary data.</text>
</comment>
<keyword evidence="2" id="KW-1185">Reference proteome</keyword>
<dbReference type="Pfam" id="PF07617">
    <property type="entry name" value="DUF1579"/>
    <property type="match status" value="1"/>
</dbReference>
<dbReference type="AlphaFoldDB" id="A0A6I4IUV0"/>
<dbReference type="OrthoDB" id="277821at2"/>
<dbReference type="Proteomes" id="UP000431264">
    <property type="component" value="Unassembled WGS sequence"/>
</dbReference>
<protein>
    <submittedName>
        <fullName evidence="1">DUF1579 domain-containing protein</fullName>
    </submittedName>
</protein>
<dbReference type="EMBL" id="WQLW01000014">
    <property type="protein sequence ID" value="MVO10709.1"/>
    <property type="molecule type" value="Genomic_DNA"/>
</dbReference>
<accession>A0A6I4IUV0</accession>
<dbReference type="RefSeq" id="WP_140999132.1">
    <property type="nucleotide sequence ID" value="NZ_VDCZ01000014.1"/>
</dbReference>
<reference evidence="2" key="1">
    <citation type="submission" date="2019-05" db="EMBL/GenBank/DDBJ databases">
        <title>Flavobacterium profundi sp. nov., isolated from a deep-sea seamount.</title>
        <authorList>
            <person name="Zhang D.-C."/>
        </authorList>
    </citation>
    <scope>NUCLEOTIDE SEQUENCE [LARGE SCALE GENOMIC DNA]</scope>
    <source>
        <strain evidence="2">TP390</strain>
    </source>
</reference>
<sequence>MRAILPLLLIFSCLYSCKDITPKADGEYNLEIPEVVVQNELPPDSATVSKAWEKHMTPTKTHEIMANDNGVWEEELTIWATRKSEPVKATFRVENKMILGGRYQESTHKGMMMGVPFEGKSTLAYDNTSQEYISTWIDNMGTGILVMKGHFNSDTKSINLEGKTVDPLTRKEKKIKEIFTYIDKNTQKMEMFDTDYDGKEFKSMEAILKRK</sequence>
<name>A0A6I4IUV0_9FLAO</name>
<evidence type="ECO:0000313" key="1">
    <source>
        <dbReference type="EMBL" id="MVO10709.1"/>
    </source>
</evidence>
<dbReference type="InterPro" id="IPR011473">
    <property type="entry name" value="DUF1579"/>
</dbReference>
<proteinExistence type="predicted"/>
<gene>
    <name evidence="1" type="ORF">GOQ30_16160</name>
</gene>
<evidence type="ECO:0000313" key="2">
    <source>
        <dbReference type="Proteomes" id="UP000431264"/>
    </source>
</evidence>
<organism evidence="1 2">
    <name type="scientific">Flavobacterium profundi</name>
    <dbReference type="NCBI Taxonomy" id="1774945"/>
    <lineage>
        <taxon>Bacteria</taxon>
        <taxon>Pseudomonadati</taxon>
        <taxon>Bacteroidota</taxon>
        <taxon>Flavobacteriia</taxon>
        <taxon>Flavobacteriales</taxon>
        <taxon>Flavobacteriaceae</taxon>
        <taxon>Flavobacterium</taxon>
    </lineage>
</organism>